<dbReference type="Gene3D" id="3.90.1150.10">
    <property type="entry name" value="Aspartate Aminotransferase, domain 1"/>
    <property type="match status" value="1"/>
</dbReference>
<dbReference type="InterPro" id="IPR015422">
    <property type="entry name" value="PyrdxlP-dep_Trfase_small"/>
</dbReference>
<dbReference type="Gene3D" id="3.40.640.10">
    <property type="entry name" value="Type I PLP-dependent aspartate aminotransferase-like (Major domain)"/>
    <property type="match status" value="1"/>
</dbReference>
<dbReference type="EC" id="2.6.1.-" evidence="6"/>
<name>A0A1F7GXI6_9BACT</name>
<evidence type="ECO:0000259" key="7">
    <source>
        <dbReference type="Pfam" id="PF00155"/>
    </source>
</evidence>
<dbReference type="AlphaFoldDB" id="A0A1F7GXI6"/>
<evidence type="ECO:0000256" key="1">
    <source>
        <dbReference type="ARBA" id="ARBA00001933"/>
    </source>
</evidence>
<evidence type="ECO:0000256" key="5">
    <source>
        <dbReference type="ARBA" id="ARBA00022898"/>
    </source>
</evidence>
<dbReference type="InterPro" id="IPR015424">
    <property type="entry name" value="PyrdxlP-dep_Trfase"/>
</dbReference>
<dbReference type="CDD" id="cd00609">
    <property type="entry name" value="AAT_like"/>
    <property type="match status" value="1"/>
</dbReference>
<dbReference type="InterPro" id="IPR004839">
    <property type="entry name" value="Aminotransferase_I/II_large"/>
</dbReference>
<dbReference type="InterPro" id="IPR050596">
    <property type="entry name" value="AspAT/PAT-like"/>
</dbReference>
<protein>
    <recommendedName>
        <fullName evidence="6">Aminotransferase</fullName>
        <ecNumber evidence="6">2.6.1.-</ecNumber>
    </recommendedName>
</protein>
<feature type="domain" description="Aminotransferase class I/classII large" evidence="7">
    <location>
        <begin position="32"/>
        <end position="382"/>
    </location>
</feature>
<dbReference type="PROSITE" id="PS00105">
    <property type="entry name" value="AA_TRANSFER_CLASS_1"/>
    <property type="match status" value="1"/>
</dbReference>
<dbReference type="Proteomes" id="UP000177159">
    <property type="component" value="Unassembled WGS sequence"/>
</dbReference>
<evidence type="ECO:0000256" key="6">
    <source>
        <dbReference type="RuleBase" id="RU000481"/>
    </source>
</evidence>
<dbReference type="InterPro" id="IPR004838">
    <property type="entry name" value="NHTrfase_class1_PyrdxlP-BS"/>
</dbReference>
<accession>A0A1F7GXI6</accession>
<keyword evidence="5" id="KW-0663">Pyridoxal phosphate</keyword>
<gene>
    <name evidence="8" type="ORF">A3C24_00915</name>
</gene>
<dbReference type="PANTHER" id="PTHR46383:SF1">
    <property type="entry name" value="ASPARTATE AMINOTRANSFERASE"/>
    <property type="match status" value="1"/>
</dbReference>
<sequence length="389" mass="43160">MRPSLAKRTDVLAAEGAYAVLSKATILEKKGKDIIHLEIGQPDFPTPKHIANAGVEAIKKGYTKYNPPLGILPLRQAIAKDVSSKKDINISSDNIAVTPSGKTAIFTALLALIEPGDEVMYPNPGFPTYQTLIDFLGAKRVPIPLIEKNNFSFDMNVFRKKFSKKTRLIILNSPSNPTGGIMRKQDLMEIAHAVKNTQCWVITDEIYDQITYSDAYTSYYGLPGVKDRTILVSGFSKTYAMTGWRIGYISAPTRIMDKIDYLLTHMVGCTATFTQHAILAALNGPKDELRNMVKEFKHRRKFVVSSLNQMPGIVCPEPAGAFYVFPNVKSFNKKSSWIANYLLEKGGVALLSGSDFGKFGEGYLRISYATSMKNLQEGIERIRISLAKL</sequence>
<dbReference type="PANTHER" id="PTHR46383">
    <property type="entry name" value="ASPARTATE AMINOTRANSFERASE"/>
    <property type="match status" value="1"/>
</dbReference>
<proteinExistence type="inferred from homology"/>
<evidence type="ECO:0000313" key="9">
    <source>
        <dbReference type="Proteomes" id="UP000177159"/>
    </source>
</evidence>
<dbReference type="InterPro" id="IPR015421">
    <property type="entry name" value="PyrdxlP-dep_Trfase_major"/>
</dbReference>
<evidence type="ECO:0000313" key="8">
    <source>
        <dbReference type="EMBL" id="OGK23202.1"/>
    </source>
</evidence>
<comment type="cofactor">
    <cofactor evidence="1 6">
        <name>pyridoxal 5'-phosphate</name>
        <dbReference type="ChEBI" id="CHEBI:597326"/>
    </cofactor>
</comment>
<evidence type="ECO:0000256" key="4">
    <source>
        <dbReference type="ARBA" id="ARBA00022679"/>
    </source>
</evidence>
<reference evidence="8 9" key="1">
    <citation type="journal article" date="2016" name="Nat. Commun.">
        <title>Thousands of microbial genomes shed light on interconnected biogeochemical processes in an aquifer system.</title>
        <authorList>
            <person name="Anantharaman K."/>
            <person name="Brown C.T."/>
            <person name="Hug L.A."/>
            <person name="Sharon I."/>
            <person name="Castelle C.J."/>
            <person name="Probst A.J."/>
            <person name="Thomas B.C."/>
            <person name="Singh A."/>
            <person name="Wilkins M.J."/>
            <person name="Karaoz U."/>
            <person name="Brodie E.L."/>
            <person name="Williams K.H."/>
            <person name="Hubbard S.S."/>
            <person name="Banfield J.F."/>
        </authorList>
    </citation>
    <scope>NUCLEOTIDE SEQUENCE [LARGE SCALE GENOMIC DNA]</scope>
</reference>
<evidence type="ECO:0000256" key="2">
    <source>
        <dbReference type="ARBA" id="ARBA00007441"/>
    </source>
</evidence>
<organism evidence="8 9">
    <name type="scientific">Candidatus Roizmanbacteria bacterium RIFCSPHIGHO2_02_FULL_37_24</name>
    <dbReference type="NCBI Taxonomy" id="1802037"/>
    <lineage>
        <taxon>Bacteria</taxon>
        <taxon>Candidatus Roizmaniibacteriota</taxon>
    </lineage>
</organism>
<dbReference type="EMBL" id="MFZM01000024">
    <property type="protein sequence ID" value="OGK23202.1"/>
    <property type="molecule type" value="Genomic_DNA"/>
</dbReference>
<keyword evidence="4 6" id="KW-0808">Transferase</keyword>
<dbReference type="GO" id="GO:0008483">
    <property type="term" value="F:transaminase activity"/>
    <property type="evidence" value="ECO:0007669"/>
    <property type="project" value="UniProtKB-KW"/>
</dbReference>
<comment type="caution">
    <text evidence="8">The sequence shown here is derived from an EMBL/GenBank/DDBJ whole genome shotgun (WGS) entry which is preliminary data.</text>
</comment>
<evidence type="ECO:0000256" key="3">
    <source>
        <dbReference type="ARBA" id="ARBA00022576"/>
    </source>
</evidence>
<dbReference type="SUPFAM" id="SSF53383">
    <property type="entry name" value="PLP-dependent transferases"/>
    <property type="match status" value="1"/>
</dbReference>
<dbReference type="GO" id="GO:0030170">
    <property type="term" value="F:pyridoxal phosphate binding"/>
    <property type="evidence" value="ECO:0007669"/>
    <property type="project" value="InterPro"/>
</dbReference>
<dbReference type="GO" id="GO:0006520">
    <property type="term" value="P:amino acid metabolic process"/>
    <property type="evidence" value="ECO:0007669"/>
    <property type="project" value="InterPro"/>
</dbReference>
<dbReference type="Pfam" id="PF00155">
    <property type="entry name" value="Aminotran_1_2"/>
    <property type="match status" value="1"/>
</dbReference>
<dbReference type="FunFam" id="3.40.640.10:FF:000033">
    <property type="entry name" value="Aspartate aminotransferase"/>
    <property type="match status" value="1"/>
</dbReference>
<keyword evidence="3 6" id="KW-0032">Aminotransferase</keyword>
<comment type="similarity">
    <text evidence="2 6">Belongs to the class-I pyridoxal-phosphate-dependent aminotransferase family.</text>
</comment>